<gene>
    <name evidence="2" type="ORF">ABID41_002380</name>
</gene>
<keyword evidence="1" id="KW-0812">Transmembrane</keyword>
<comment type="caution">
    <text evidence="2">The sequence shown here is derived from an EMBL/GenBank/DDBJ whole genome shotgun (WGS) entry which is preliminary data.</text>
</comment>
<feature type="transmembrane region" description="Helical" evidence="1">
    <location>
        <begin position="12"/>
        <end position="35"/>
    </location>
</feature>
<evidence type="ECO:0000313" key="3">
    <source>
        <dbReference type="Proteomes" id="UP001549110"/>
    </source>
</evidence>
<keyword evidence="3" id="KW-1185">Reference proteome</keyword>
<evidence type="ECO:0000313" key="2">
    <source>
        <dbReference type="EMBL" id="MET3527262.1"/>
    </source>
</evidence>
<protein>
    <submittedName>
        <fullName evidence="2">Uncharacterized protein</fullName>
    </submittedName>
</protein>
<keyword evidence="1" id="KW-0472">Membrane</keyword>
<organism evidence="2 3">
    <name type="scientific">Phenylobacterium koreense</name>
    <dbReference type="NCBI Taxonomy" id="266125"/>
    <lineage>
        <taxon>Bacteria</taxon>
        <taxon>Pseudomonadati</taxon>
        <taxon>Pseudomonadota</taxon>
        <taxon>Alphaproteobacteria</taxon>
        <taxon>Caulobacterales</taxon>
        <taxon>Caulobacteraceae</taxon>
        <taxon>Phenylobacterium</taxon>
    </lineage>
</organism>
<accession>A0ABV2EJW1</accession>
<proteinExistence type="predicted"/>
<evidence type="ECO:0000256" key="1">
    <source>
        <dbReference type="SAM" id="Phobius"/>
    </source>
</evidence>
<dbReference type="Proteomes" id="UP001549110">
    <property type="component" value="Unassembled WGS sequence"/>
</dbReference>
<dbReference type="RefSeq" id="WP_354297758.1">
    <property type="nucleotide sequence ID" value="NZ_JBEPLU010000002.1"/>
</dbReference>
<sequence>MRGRPSPLARAAYEGVTLIIIAAGLYQVVQLLALGSSALGIGELP</sequence>
<name>A0ABV2EJW1_9CAUL</name>
<keyword evidence="1" id="KW-1133">Transmembrane helix</keyword>
<reference evidence="2 3" key="1">
    <citation type="submission" date="2024-06" db="EMBL/GenBank/DDBJ databases">
        <title>Genomic Encyclopedia of Type Strains, Phase IV (KMG-IV): sequencing the most valuable type-strain genomes for metagenomic binning, comparative biology and taxonomic classification.</title>
        <authorList>
            <person name="Goeker M."/>
        </authorList>
    </citation>
    <scope>NUCLEOTIDE SEQUENCE [LARGE SCALE GENOMIC DNA]</scope>
    <source>
        <strain evidence="2 3">DSM 17809</strain>
    </source>
</reference>
<dbReference type="EMBL" id="JBEPLU010000002">
    <property type="protein sequence ID" value="MET3527262.1"/>
    <property type="molecule type" value="Genomic_DNA"/>
</dbReference>